<dbReference type="SUPFAM" id="SSF50129">
    <property type="entry name" value="GroES-like"/>
    <property type="match status" value="1"/>
</dbReference>
<reference evidence="5 6" key="1">
    <citation type="journal article" date="2019" name="Int. J. Syst. Evol. Microbiol.">
        <title>The Global Catalogue of Microorganisms (GCM) 10K type strain sequencing project: providing services to taxonomists for standard genome sequencing and annotation.</title>
        <authorList>
            <consortium name="The Broad Institute Genomics Platform"/>
            <consortium name="The Broad Institute Genome Sequencing Center for Infectious Disease"/>
            <person name="Wu L."/>
            <person name="Ma J."/>
        </authorList>
    </citation>
    <scope>NUCLEOTIDE SEQUENCE [LARGE SCALE GENOMIC DNA]</scope>
    <source>
        <strain evidence="5 6">JCM 16117</strain>
    </source>
</reference>
<dbReference type="InterPro" id="IPR036291">
    <property type="entry name" value="NAD(P)-bd_dom_sf"/>
</dbReference>
<feature type="domain" description="Alcohol dehydrogenase-like C-terminal" evidence="3">
    <location>
        <begin position="191"/>
        <end position="308"/>
    </location>
</feature>
<sequence>MRARAAVLTEFESPFHVGEVELSGPGPGQLVVRMTAAPFCSTDWMGWRAMRRKVPPVILGHTAVGVVGSVGAGVTDLAAGTRVLVAGTPQCGECFYCGIGRPDQCSVLLEGGDPVVGALPDGRPVRAAGRVGAYAEHLLVDRIQVHRLPDELGDEVACLLGCGISTALGAVFTIAEVQPGQSVAVVGLGHLGLWAVQGARLAGAGSIIAVDGHPARRALAGRLGATALVDAFRGDPVEHVRALTEGRGADVVIEAAGPALATRQAVEMARRAGTVVLAGVAHSATEVPLPQLQLTVHGKRLLGCQNGQMTPDVDLPRWMALLASGELDPTPFLGRDYRLDEIDTVARRSLALDDLTGVLHP</sequence>
<organism evidence="5 6">
    <name type="scientific">Herbiconiux moechotypicola</name>
    <dbReference type="NCBI Taxonomy" id="637393"/>
    <lineage>
        <taxon>Bacteria</taxon>
        <taxon>Bacillati</taxon>
        <taxon>Actinomycetota</taxon>
        <taxon>Actinomycetes</taxon>
        <taxon>Micrococcales</taxon>
        <taxon>Microbacteriaceae</taxon>
        <taxon>Herbiconiux</taxon>
    </lineage>
</organism>
<evidence type="ECO:0000259" key="4">
    <source>
        <dbReference type="Pfam" id="PF08240"/>
    </source>
</evidence>
<dbReference type="RefSeq" id="WP_259480245.1">
    <property type="nucleotide sequence ID" value="NZ_BAAAQY010000010.1"/>
</dbReference>
<evidence type="ECO:0000259" key="3">
    <source>
        <dbReference type="Pfam" id="PF00107"/>
    </source>
</evidence>
<dbReference type="Gene3D" id="3.90.180.10">
    <property type="entry name" value="Medium-chain alcohol dehydrogenases, catalytic domain"/>
    <property type="match status" value="1"/>
</dbReference>
<evidence type="ECO:0000256" key="1">
    <source>
        <dbReference type="ARBA" id="ARBA00001947"/>
    </source>
</evidence>
<gene>
    <name evidence="5" type="ORF">GCM10009851_31260</name>
</gene>
<dbReference type="InterPro" id="IPR050129">
    <property type="entry name" value="Zn_alcohol_dh"/>
</dbReference>
<dbReference type="InterPro" id="IPR011032">
    <property type="entry name" value="GroES-like_sf"/>
</dbReference>
<dbReference type="Pfam" id="PF00107">
    <property type="entry name" value="ADH_zinc_N"/>
    <property type="match status" value="1"/>
</dbReference>
<feature type="domain" description="Alcohol dehydrogenase-like N-terminal" evidence="4">
    <location>
        <begin position="26"/>
        <end position="150"/>
    </location>
</feature>
<comment type="caution">
    <text evidence="5">The sequence shown here is derived from an EMBL/GenBank/DDBJ whole genome shotgun (WGS) entry which is preliminary data.</text>
</comment>
<dbReference type="Pfam" id="PF08240">
    <property type="entry name" value="ADH_N"/>
    <property type="match status" value="1"/>
</dbReference>
<dbReference type="InterPro" id="IPR013149">
    <property type="entry name" value="ADH-like_C"/>
</dbReference>
<evidence type="ECO:0000313" key="5">
    <source>
        <dbReference type="EMBL" id="GAA2243760.1"/>
    </source>
</evidence>
<dbReference type="Proteomes" id="UP001500929">
    <property type="component" value="Unassembled WGS sequence"/>
</dbReference>
<dbReference type="InterPro" id="IPR013154">
    <property type="entry name" value="ADH-like_N"/>
</dbReference>
<evidence type="ECO:0000256" key="2">
    <source>
        <dbReference type="ARBA" id="ARBA00023002"/>
    </source>
</evidence>
<dbReference type="PANTHER" id="PTHR43401:SF5">
    <property type="entry name" value="ALCOHOL DEHYDROGENASE-RELATED"/>
    <property type="match status" value="1"/>
</dbReference>
<keyword evidence="2" id="KW-0560">Oxidoreductase</keyword>
<comment type="cofactor">
    <cofactor evidence="1">
        <name>Zn(2+)</name>
        <dbReference type="ChEBI" id="CHEBI:29105"/>
    </cofactor>
</comment>
<dbReference type="PANTHER" id="PTHR43401">
    <property type="entry name" value="L-THREONINE 3-DEHYDROGENASE"/>
    <property type="match status" value="1"/>
</dbReference>
<keyword evidence="6" id="KW-1185">Reference proteome</keyword>
<evidence type="ECO:0000313" key="6">
    <source>
        <dbReference type="Proteomes" id="UP001500929"/>
    </source>
</evidence>
<accession>A0ABN3DXA8</accession>
<protein>
    <submittedName>
        <fullName evidence="5">Alcohol dehydrogenase catalytic domain-containing protein</fullName>
    </submittedName>
</protein>
<name>A0ABN3DXA8_9MICO</name>
<dbReference type="Gene3D" id="3.40.50.720">
    <property type="entry name" value="NAD(P)-binding Rossmann-like Domain"/>
    <property type="match status" value="1"/>
</dbReference>
<dbReference type="SUPFAM" id="SSF51735">
    <property type="entry name" value="NAD(P)-binding Rossmann-fold domains"/>
    <property type="match status" value="1"/>
</dbReference>
<dbReference type="EMBL" id="BAAAQY010000010">
    <property type="protein sequence ID" value="GAA2243760.1"/>
    <property type="molecule type" value="Genomic_DNA"/>
</dbReference>
<proteinExistence type="predicted"/>